<keyword evidence="3 6" id="KW-0812">Transmembrane</keyword>
<reference evidence="8 9" key="1">
    <citation type="submission" date="2021-10" db="EMBL/GenBank/DDBJ databases">
        <title>Lutispora strain m25 sp. nov., a thermophilic, non-spore-forming bacterium isolated from a lab-scale methanogenic bioreactor digesting anaerobic sludge.</title>
        <authorList>
            <person name="El Houari A."/>
            <person name="Mcdonald J."/>
        </authorList>
    </citation>
    <scope>NUCLEOTIDE SEQUENCE [LARGE SCALE GENOMIC DNA]</scope>
    <source>
        <strain evidence="9">m25</strain>
    </source>
</reference>
<keyword evidence="9" id="KW-1185">Reference proteome</keyword>
<evidence type="ECO:0000313" key="9">
    <source>
        <dbReference type="Proteomes" id="UP001651880"/>
    </source>
</evidence>
<dbReference type="InterPro" id="IPR000175">
    <property type="entry name" value="Na/ntran_symport"/>
</dbReference>
<evidence type="ECO:0000256" key="4">
    <source>
        <dbReference type="ARBA" id="ARBA00022989"/>
    </source>
</evidence>
<keyword evidence="2 6" id="KW-0813">Transport</keyword>
<feature type="transmembrane region" description="Helical" evidence="7">
    <location>
        <begin position="391"/>
        <end position="412"/>
    </location>
</feature>
<dbReference type="PROSITE" id="PS50267">
    <property type="entry name" value="NA_NEUROTRAN_SYMP_3"/>
    <property type="match status" value="1"/>
</dbReference>
<dbReference type="PROSITE" id="PS00610">
    <property type="entry name" value="NA_NEUROTRAN_SYMP_1"/>
    <property type="match status" value="1"/>
</dbReference>
<accession>A0ABT1NDI2</accession>
<feature type="transmembrane region" description="Helical" evidence="7">
    <location>
        <begin position="352"/>
        <end position="371"/>
    </location>
</feature>
<protein>
    <recommendedName>
        <fullName evidence="6">Transporter</fullName>
    </recommendedName>
</protein>
<keyword evidence="5 7" id="KW-0472">Membrane</keyword>
<dbReference type="RefSeq" id="WP_255226822.1">
    <property type="nucleotide sequence ID" value="NZ_JAJEKE010000004.1"/>
</dbReference>
<name>A0ABT1NDI2_9FIRM</name>
<dbReference type="PANTHER" id="PTHR42948">
    <property type="entry name" value="TRANSPORTER"/>
    <property type="match status" value="1"/>
</dbReference>
<feature type="transmembrane region" description="Helical" evidence="7">
    <location>
        <begin position="269"/>
        <end position="288"/>
    </location>
</feature>
<feature type="transmembrane region" description="Helical" evidence="7">
    <location>
        <begin position="432"/>
        <end position="453"/>
    </location>
</feature>
<evidence type="ECO:0000256" key="5">
    <source>
        <dbReference type="ARBA" id="ARBA00023136"/>
    </source>
</evidence>
<evidence type="ECO:0000313" key="8">
    <source>
        <dbReference type="EMBL" id="MCQ1529307.1"/>
    </source>
</evidence>
<dbReference type="CDD" id="cd10336">
    <property type="entry name" value="SLC6sbd_Tyt1-Like"/>
    <property type="match status" value="1"/>
</dbReference>
<feature type="transmembrane region" description="Helical" evidence="7">
    <location>
        <begin position="156"/>
        <end position="174"/>
    </location>
</feature>
<dbReference type="EMBL" id="JAJEKE010000004">
    <property type="protein sequence ID" value="MCQ1529307.1"/>
    <property type="molecule type" value="Genomic_DNA"/>
</dbReference>
<feature type="transmembrane region" description="Helical" evidence="7">
    <location>
        <begin position="186"/>
        <end position="206"/>
    </location>
</feature>
<feature type="transmembrane region" description="Helical" evidence="7">
    <location>
        <begin position="12"/>
        <end position="31"/>
    </location>
</feature>
<keyword evidence="4 7" id="KW-1133">Transmembrane helix</keyword>
<dbReference type="NCBIfam" id="NF037979">
    <property type="entry name" value="Na_transp"/>
    <property type="match status" value="1"/>
</dbReference>
<comment type="subcellular location">
    <subcellularLocation>
        <location evidence="1">Membrane</location>
        <topology evidence="1">Multi-pass membrane protein</topology>
    </subcellularLocation>
</comment>
<feature type="transmembrane region" description="Helical" evidence="7">
    <location>
        <begin position="226"/>
        <end position="248"/>
    </location>
</feature>
<feature type="transmembrane region" description="Helical" evidence="7">
    <location>
        <begin position="308"/>
        <end position="331"/>
    </location>
</feature>
<comment type="similarity">
    <text evidence="6">Belongs to the sodium:neurotransmitter symporter (SNF) (TC 2.A.22) family.</text>
</comment>
<dbReference type="InterPro" id="IPR037272">
    <property type="entry name" value="SNS_sf"/>
</dbReference>
<sequence length="461" mass="49481">MDRKQNREGFSSTLAVFFATLGSAVGLGNIWKFPYLTGQNGGGAFILVYLLCVTLIGMPVMISEFFIGRKARKNAVGAIHGIRPDQPIWKSIGYMGVAASFFIMFFYSAVAGWVYSYVFKAIKGDFGGLSSLSVEEAAKMTADQFGATAGGAFSPMLWQAIVLIVVSAILVAGVKNGIERITKTLMPVLFALIIICDIRALTLPGAREGLSFLFHVDFTKLTAPVILAALGLAFFKLSLGMGTMITYGSYFTNETNLISTSAKVAISDTAVSMLAGISIFPVVFTFGLEPGQGPGLLFNTIPLVFSKIPFGGLLLVAFFVLTGIAATTAMLSLVEVPVAYFTEEKNISRNKAVLLTSAIILLIGIATVHPMSVFGNTVIAGKSFFDLFDFISSNVLLPFGGLLISLLAGHFADISSLRRELSNNDRLNNGNLIGLFLFILKYITPILVLIVFLNSIDIIKL</sequence>
<comment type="caution">
    <text evidence="8">The sequence shown here is derived from an EMBL/GenBank/DDBJ whole genome shotgun (WGS) entry which is preliminary data.</text>
</comment>
<evidence type="ECO:0000256" key="3">
    <source>
        <dbReference type="ARBA" id="ARBA00022692"/>
    </source>
</evidence>
<dbReference type="SUPFAM" id="SSF161070">
    <property type="entry name" value="SNF-like"/>
    <property type="match status" value="1"/>
</dbReference>
<evidence type="ECO:0000256" key="7">
    <source>
        <dbReference type="SAM" id="Phobius"/>
    </source>
</evidence>
<evidence type="ECO:0000256" key="6">
    <source>
        <dbReference type="RuleBase" id="RU003732"/>
    </source>
</evidence>
<dbReference type="PANTHER" id="PTHR42948:SF1">
    <property type="entry name" value="TRANSPORTER"/>
    <property type="match status" value="1"/>
</dbReference>
<proteinExistence type="inferred from homology"/>
<dbReference type="PRINTS" id="PR00176">
    <property type="entry name" value="NANEUSMPORT"/>
</dbReference>
<feature type="transmembrane region" description="Helical" evidence="7">
    <location>
        <begin position="92"/>
        <end position="115"/>
    </location>
</feature>
<dbReference type="Proteomes" id="UP001651880">
    <property type="component" value="Unassembled WGS sequence"/>
</dbReference>
<evidence type="ECO:0000256" key="1">
    <source>
        <dbReference type="ARBA" id="ARBA00004141"/>
    </source>
</evidence>
<keyword evidence="6" id="KW-0769">Symport</keyword>
<gene>
    <name evidence="8" type="ORF">LJD61_07045</name>
</gene>
<feature type="transmembrane region" description="Helical" evidence="7">
    <location>
        <begin position="43"/>
        <end position="67"/>
    </location>
</feature>
<evidence type="ECO:0000256" key="2">
    <source>
        <dbReference type="ARBA" id="ARBA00022448"/>
    </source>
</evidence>
<dbReference type="InterPro" id="IPR047218">
    <property type="entry name" value="YocR/YhdH-like"/>
</dbReference>
<organism evidence="8 9">
    <name type="scientific">Lutispora saccharofermentans</name>
    <dbReference type="NCBI Taxonomy" id="3024236"/>
    <lineage>
        <taxon>Bacteria</taxon>
        <taxon>Bacillati</taxon>
        <taxon>Bacillota</taxon>
        <taxon>Clostridia</taxon>
        <taxon>Lutisporales</taxon>
        <taxon>Lutisporaceae</taxon>
        <taxon>Lutispora</taxon>
    </lineage>
</organism>
<dbReference type="Pfam" id="PF00209">
    <property type="entry name" value="SNF"/>
    <property type="match status" value="2"/>
</dbReference>